<evidence type="ECO:0000256" key="7">
    <source>
        <dbReference type="ARBA" id="ARBA00023136"/>
    </source>
</evidence>
<feature type="transmembrane region" description="Helical" evidence="8">
    <location>
        <begin position="316"/>
        <end position="335"/>
    </location>
</feature>
<dbReference type="SUPFAM" id="SSF103473">
    <property type="entry name" value="MFS general substrate transporter"/>
    <property type="match status" value="1"/>
</dbReference>
<dbReference type="Gene3D" id="1.20.1250.20">
    <property type="entry name" value="MFS general substrate transporter like domains"/>
    <property type="match status" value="2"/>
</dbReference>
<feature type="transmembrane region" description="Helical" evidence="8">
    <location>
        <begin position="23"/>
        <end position="46"/>
    </location>
</feature>
<feature type="transmembrane region" description="Helical" evidence="8">
    <location>
        <begin position="195"/>
        <end position="214"/>
    </location>
</feature>
<dbReference type="InterPro" id="IPR036259">
    <property type="entry name" value="MFS_trans_sf"/>
</dbReference>
<proteinExistence type="predicted"/>
<keyword evidence="5" id="KW-0769">Symport</keyword>
<dbReference type="PANTHER" id="PTHR43528:SF7">
    <property type="entry name" value="MFS TRANSPORTER"/>
    <property type="match status" value="1"/>
</dbReference>
<evidence type="ECO:0000256" key="4">
    <source>
        <dbReference type="ARBA" id="ARBA00022692"/>
    </source>
</evidence>
<dbReference type="InterPro" id="IPR051084">
    <property type="entry name" value="H+-coupled_symporters"/>
</dbReference>
<feature type="transmembrane region" description="Helical" evidence="8">
    <location>
        <begin position="160"/>
        <end position="183"/>
    </location>
</feature>
<feature type="transmembrane region" description="Helical" evidence="8">
    <location>
        <begin position="98"/>
        <end position="119"/>
    </location>
</feature>
<evidence type="ECO:0000256" key="1">
    <source>
        <dbReference type="ARBA" id="ARBA00004651"/>
    </source>
</evidence>
<evidence type="ECO:0000256" key="6">
    <source>
        <dbReference type="ARBA" id="ARBA00022989"/>
    </source>
</evidence>
<keyword evidence="4 8" id="KW-0812">Transmembrane</keyword>
<comment type="caution">
    <text evidence="10">The sequence shown here is derived from an EMBL/GenBank/DDBJ whole genome shotgun (WGS) entry which is preliminary data.</text>
</comment>
<keyword evidence="6 8" id="KW-1133">Transmembrane helix</keyword>
<feature type="transmembrane region" description="Helical" evidence="8">
    <location>
        <begin position="341"/>
        <end position="364"/>
    </location>
</feature>
<keyword evidence="2" id="KW-0813">Transport</keyword>
<feature type="transmembrane region" description="Helical" evidence="8">
    <location>
        <begin position="66"/>
        <end position="86"/>
    </location>
</feature>
<dbReference type="RefSeq" id="WP_192066449.1">
    <property type="nucleotide sequence ID" value="NZ_JACYWY010000008.1"/>
</dbReference>
<reference evidence="10 11" key="1">
    <citation type="journal article" date="2020" name="FEMS Microbiol. Ecol.">
        <title>Temporal dynamics of bacterial communities during seed development and maturation.</title>
        <authorList>
            <person name="Chesneau G."/>
            <person name="Torres-Cortes G."/>
            <person name="Briand M."/>
            <person name="Darrasse A."/>
            <person name="Preveaux A."/>
            <person name="Marais C."/>
            <person name="Jacques M.A."/>
            <person name="Shade A."/>
            <person name="Barret M."/>
        </authorList>
    </citation>
    <scope>NUCLEOTIDE SEQUENCE [LARGE SCALE GENOMIC DNA]</scope>
    <source>
        <strain evidence="10 11">CFBP13599</strain>
    </source>
</reference>
<comment type="subcellular location">
    <subcellularLocation>
        <location evidence="1">Cell membrane</location>
        <topology evidence="1">Multi-pass membrane protein</topology>
    </subcellularLocation>
</comment>
<dbReference type="PANTHER" id="PTHR43528">
    <property type="entry name" value="ALPHA-KETOGLUTARATE PERMEASE"/>
    <property type="match status" value="1"/>
</dbReference>
<dbReference type="InterPro" id="IPR011701">
    <property type="entry name" value="MFS"/>
</dbReference>
<dbReference type="Proteomes" id="UP000620025">
    <property type="component" value="Unassembled WGS sequence"/>
</dbReference>
<feature type="transmembrane region" description="Helical" evidence="8">
    <location>
        <begin position="291"/>
        <end position="309"/>
    </location>
</feature>
<evidence type="ECO:0000256" key="5">
    <source>
        <dbReference type="ARBA" id="ARBA00022847"/>
    </source>
</evidence>
<dbReference type="InterPro" id="IPR020846">
    <property type="entry name" value="MFS_dom"/>
</dbReference>
<feature type="domain" description="Major facilitator superfamily (MFS) profile" evidence="9">
    <location>
        <begin position="22"/>
        <end position="429"/>
    </location>
</feature>
<accession>A0ABR9BVM6</accession>
<evidence type="ECO:0000256" key="8">
    <source>
        <dbReference type="SAM" id="Phobius"/>
    </source>
</evidence>
<feature type="transmembrane region" description="Helical" evidence="8">
    <location>
        <begin position="407"/>
        <end position="426"/>
    </location>
</feature>
<evidence type="ECO:0000259" key="9">
    <source>
        <dbReference type="PROSITE" id="PS50850"/>
    </source>
</evidence>
<feature type="transmembrane region" description="Helical" evidence="8">
    <location>
        <begin position="249"/>
        <end position="271"/>
    </location>
</feature>
<keyword evidence="3" id="KW-1003">Cell membrane</keyword>
<gene>
    <name evidence="10" type="ORF">IFT38_06310</name>
</gene>
<keyword evidence="11" id="KW-1185">Reference proteome</keyword>
<feature type="transmembrane region" description="Helical" evidence="8">
    <location>
        <begin position="376"/>
        <end position="395"/>
    </location>
</feature>
<dbReference type="EMBL" id="JACYWZ010000002">
    <property type="protein sequence ID" value="MBD8769150.1"/>
    <property type="molecule type" value="Genomic_DNA"/>
</dbReference>
<sequence length="429" mass="46164">MTAAPSSIAPPSRPLTRSDYKTLSLSALGGALEFYDFIIFVFFAAVVGKLFFPADMPEWLRLMQTFGIFAAGYLARPLGGIIMAHFGDLLGRKKMFTLSIFMMAVPTLIMGLLPTYAQIGIFAPILLLLMRVIQGAAIGGEVPGAWVFVSEHVPGRNVGYACGTLTCGLTSGILLGSLMATAINSIYTPAEVSDYAWRIPFLIGGVFGLASVYLRRWLHETPVFAELQQRKALAAEVPLRTVLRDHRGAVAISMLLTWLLSAGIIVVILMTPTILQTLYGFTPKQSLQANSLAIVFLSLGCIGSGALADRFGAGKVFVFGSLALLATSWTLFHSLHDHPDWLFPLYAVTGLCVGVIGAVPYVMVKAFPAVVRFSGLSFSYNVAYAIFGGLTPMAVTLLMKSNPMGPAYYVAAICVIGFVCGLYLMAKKR</sequence>
<evidence type="ECO:0000313" key="11">
    <source>
        <dbReference type="Proteomes" id="UP000620025"/>
    </source>
</evidence>
<name>A0ABR9BVM6_9PSED</name>
<evidence type="ECO:0000313" key="10">
    <source>
        <dbReference type="EMBL" id="MBD8769150.1"/>
    </source>
</evidence>
<dbReference type="PROSITE" id="PS50850">
    <property type="entry name" value="MFS"/>
    <property type="match status" value="1"/>
</dbReference>
<protein>
    <submittedName>
        <fullName evidence="10">MFS transporter</fullName>
    </submittedName>
</protein>
<organism evidence="10 11">
    <name type="scientific">Pseudomonas coleopterorum</name>
    <dbReference type="NCBI Taxonomy" id="1605838"/>
    <lineage>
        <taxon>Bacteria</taxon>
        <taxon>Pseudomonadati</taxon>
        <taxon>Pseudomonadota</taxon>
        <taxon>Gammaproteobacteria</taxon>
        <taxon>Pseudomonadales</taxon>
        <taxon>Pseudomonadaceae</taxon>
        <taxon>Pseudomonas</taxon>
    </lineage>
</organism>
<evidence type="ECO:0000256" key="3">
    <source>
        <dbReference type="ARBA" id="ARBA00022475"/>
    </source>
</evidence>
<dbReference type="Pfam" id="PF07690">
    <property type="entry name" value="MFS_1"/>
    <property type="match status" value="1"/>
</dbReference>
<keyword evidence="7 8" id="KW-0472">Membrane</keyword>
<evidence type="ECO:0000256" key="2">
    <source>
        <dbReference type="ARBA" id="ARBA00022448"/>
    </source>
</evidence>